<dbReference type="RefSeq" id="WP_245229153.1">
    <property type="nucleotide sequence ID" value="NZ_JAPTGD010000001.1"/>
</dbReference>
<dbReference type="AlphaFoldDB" id="A0AAX6N4Z2"/>
<evidence type="ECO:0000313" key="1">
    <source>
        <dbReference type="EMBL" id="MDU9690859.1"/>
    </source>
</evidence>
<proteinExistence type="predicted"/>
<sequence length="199" mass="24126">MINKALSSAYETGSFYEGNMDFRESIFNLEAKLIELDDLETLKYLYFNVKDISLRHKLLLVLRDIYNSQLSEFFQKAYKKERDLEMKLIAVRGLVKYVEEQEITKIMNHFVKILIKRPEHTPYNYKEYEYLRSPSGLPYLIREYKYNCFHQVLEQVEKQYEAMPSQFKNHYTYDENDNIVELRSPEETEQMIEDFFKIN</sequence>
<evidence type="ECO:0000313" key="2">
    <source>
        <dbReference type="Proteomes" id="UP001269400"/>
    </source>
</evidence>
<name>A0AAX6N4Z2_PRIAR</name>
<reference evidence="1" key="2">
    <citation type="submission" date="2022-12" db="EMBL/GenBank/DDBJ databases">
        <authorList>
            <person name="Dechsakulwatana C."/>
            <person name="Rungsihiranrut A."/>
            <person name="Muangchinda C."/>
            <person name="Ningthoujam R."/>
            <person name="Klankeo P."/>
            <person name="Pinyakong O."/>
        </authorList>
    </citation>
    <scope>NUCLEOTIDE SEQUENCE</scope>
    <source>
        <strain evidence="1">TL01-2</strain>
    </source>
</reference>
<dbReference type="Proteomes" id="UP001269400">
    <property type="component" value="Unassembled WGS sequence"/>
</dbReference>
<comment type="caution">
    <text evidence="1">The sequence shown here is derived from an EMBL/GenBank/DDBJ whole genome shotgun (WGS) entry which is preliminary data.</text>
</comment>
<protein>
    <submittedName>
        <fullName evidence="1">Uncharacterized protein</fullName>
    </submittedName>
</protein>
<reference evidence="1" key="1">
    <citation type="journal article" date="2022" name="J Environ Chem Eng">
        <title>Biodegradation of petroleum oil using a constructed nonpathogenic and heavy metal-tolerant bacterial consortium isolated from marine sponges.</title>
        <authorList>
            <person name="Dechsakulwatana C."/>
            <person name="Rungsihiranrut A."/>
            <person name="Muangchinda C."/>
            <person name="Ningthoujam R."/>
            <person name="Klankeo P."/>
            <person name="Pinyakong O."/>
        </authorList>
    </citation>
    <scope>NUCLEOTIDE SEQUENCE</scope>
    <source>
        <strain evidence="1">TL01-2</strain>
    </source>
</reference>
<accession>A0AAX6N4Z2</accession>
<organism evidence="1 2">
    <name type="scientific">Priestia aryabhattai</name>
    <name type="common">Bacillus aryabhattai</name>
    <dbReference type="NCBI Taxonomy" id="412384"/>
    <lineage>
        <taxon>Bacteria</taxon>
        <taxon>Bacillati</taxon>
        <taxon>Bacillota</taxon>
        <taxon>Bacilli</taxon>
        <taxon>Bacillales</taxon>
        <taxon>Bacillaceae</taxon>
        <taxon>Priestia</taxon>
    </lineage>
</organism>
<dbReference type="EMBL" id="JAPTGD010000001">
    <property type="protein sequence ID" value="MDU9690859.1"/>
    <property type="molecule type" value="Genomic_DNA"/>
</dbReference>
<gene>
    <name evidence="1" type="ORF">O0Q50_06750</name>
</gene>